<organism evidence="2 3">
    <name type="scientific">Helobdella robusta</name>
    <name type="common">Californian leech</name>
    <dbReference type="NCBI Taxonomy" id="6412"/>
    <lineage>
        <taxon>Eukaryota</taxon>
        <taxon>Metazoa</taxon>
        <taxon>Spiralia</taxon>
        <taxon>Lophotrochozoa</taxon>
        <taxon>Annelida</taxon>
        <taxon>Clitellata</taxon>
        <taxon>Hirudinea</taxon>
        <taxon>Rhynchobdellida</taxon>
        <taxon>Glossiphoniidae</taxon>
        <taxon>Helobdella</taxon>
    </lineage>
</organism>
<reference evidence="1 3" key="2">
    <citation type="journal article" date="2013" name="Nature">
        <title>Insights into bilaterian evolution from three spiralian genomes.</title>
        <authorList>
            <person name="Simakov O."/>
            <person name="Marletaz F."/>
            <person name="Cho S.J."/>
            <person name="Edsinger-Gonzales E."/>
            <person name="Havlak P."/>
            <person name="Hellsten U."/>
            <person name="Kuo D.H."/>
            <person name="Larsson T."/>
            <person name="Lv J."/>
            <person name="Arendt D."/>
            <person name="Savage R."/>
            <person name="Osoegawa K."/>
            <person name="de Jong P."/>
            <person name="Grimwood J."/>
            <person name="Chapman J.A."/>
            <person name="Shapiro H."/>
            <person name="Aerts A."/>
            <person name="Otillar R.P."/>
            <person name="Terry A.Y."/>
            <person name="Boore J.L."/>
            <person name="Grigoriev I.V."/>
            <person name="Lindberg D.R."/>
            <person name="Seaver E.C."/>
            <person name="Weisblat D.A."/>
            <person name="Putnam N.H."/>
            <person name="Rokhsar D.S."/>
        </authorList>
    </citation>
    <scope>NUCLEOTIDE SEQUENCE</scope>
</reference>
<evidence type="ECO:0000313" key="1">
    <source>
        <dbReference type="EMBL" id="ESO05430.1"/>
    </source>
</evidence>
<dbReference type="GeneID" id="20203814"/>
<dbReference type="InParanoid" id="T1F4R5"/>
<gene>
    <name evidence="2" type="primary">20203814</name>
    <name evidence="1" type="ORF">HELRODRAFT_171832</name>
</gene>
<dbReference type="EMBL" id="AMQM01003942">
    <property type="status" value="NOT_ANNOTATED_CDS"/>
    <property type="molecule type" value="Genomic_DNA"/>
</dbReference>
<dbReference type="RefSeq" id="XP_009016745.1">
    <property type="nucleotide sequence ID" value="XM_009018497.1"/>
</dbReference>
<dbReference type="AlphaFoldDB" id="T1F4R5"/>
<dbReference type="KEGG" id="hro:HELRODRAFT_171832"/>
<dbReference type="EnsemblMetazoa" id="HelroT171832">
    <property type="protein sequence ID" value="HelroP171832"/>
    <property type="gene ID" value="HelroG171832"/>
</dbReference>
<sequence>MTMTLWNSRTDALVSLLLYEATSSVHSIIYPIKRAMKHEASILFALNHLASNKTINTFYDTLNTSNFYMKGSFIRNHSSAAFISTRRCAPLQHIPALNFILIVVNKFVEDICESLASHFKHVDIEKLLE</sequence>
<accession>T1F4R5</accession>
<keyword evidence="3" id="KW-1185">Reference proteome</keyword>
<proteinExistence type="predicted"/>
<name>T1F4R5_HELRO</name>
<dbReference type="HOGENOM" id="CLU_1951102_0_0_1"/>
<dbReference type="CTD" id="20203814"/>
<reference evidence="2" key="3">
    <citation type="submission" date="2015-06" db="UniProtKB">
        <authorList>
            <consortium name="EnsemblMetazoa"/>
        </authorList>
    </citation>
    <scope>IDENTIFICATION</scope>
</reference>
<evidence type="ECO:0000313" key="2">
    <source>
        <dbReference type="EnsemblMetazoa" id="HelroP171832"/>
    </source>
</evidence>
<dbReference type="Proteomes" id="UP000015101">
    <property type="component" value="Unassembled WGS sequence"/>
</dbReference>
<dbReference type="EMBL" id="KB096365">
    <property type="protein sequence ID" value="ESO05430.1"/>
    <property type="molecule type" value="Genomic_DNA"/>
</dbReference>
<evidence type="ECO:0000313" key="3">
    <source>
        <dbReference type="Proteomes" id="UP000015101"/>
    </source>
</evidence>
<reference evidence="3" key="1">
    <citation type="submission" date="2012-12" db="EMBL/GenBank/DDBJ databases">
        <authorList>
            <person name="Hellsten U."/>
            <person name="Grimwood J."/>
            <person name="Chapman J.A."/>
            <person name="Shapiro H."/>
            <person name="Aerts A."/>
            <person name="Otillar R.P."/>
            <person name="Terry A.Y."/>
            <person name="Boore J.L."/>
            <person name="Simakov O."/>
            <person name="Marletaz F."/>
            <person name="Cho S.-J."/>
            <person name="Edsinger-Gonzales E."/>
            <person name="Havlak P."/>
            <person name="Kuo D.-H."/>
            <person name="Larsson T."/>
            <person name="Lv J."/>
            <person name="Arendt D."/>
            <person name="Savage R."/>
            <person name="Osoegawa K."/>
            <person name="de Jong P."/>
            <person name="Lindberg D.R."/>
            <person name="Seaver E.C."/>
            <person name="Weisblat D.A."/>
            <person name="Putnam N.H."/>
            <person name="Grigoriev I.V."/>
            <person name="Rokhsar D.S."/>
        </authorList>
    </citation>
    <scope>NUCLEOTIDE SEQUENCE</scope>
</reference>
<protein>
    <submittedName>
        <fullName evidence="1 2">Uncharacterized protein</fullName>
    </submittedName>
</protein>